<reference evidence="1 2" key="1">
    <citation type="submission" date="2020-08" db="EMBL/GenBank/DDBJ databases">
        <title>Genomic Encyclopedia of Type Strains, Phase IV (KMG-V): Genome sequencing to study the core and pangenomes of soil and plant-associated prokaryotes.</title>
        <authorList>
            <person name="Whitman W."/>
        </authorList>
    </citation>
    <scope>NUCLEOTIDE SEQUENCE [LARGE SCALE GENOMIC DNA]</scope>
    <source>
        <strain evidence="1 2">SEMIA 4084</strain>
    </source>
</reference>
<protein>
    <submittedName>
        <fullName evidence="1">Uncharacterized protein</fullName>
    </submittedName>
</protein>
<evidence type="ECO:0000313" key="2">
    <source>
        <dbReference type="Proteomes" id="UP000585507"/>
    </source>
</evidence>
<evidence type="ECO:0000313" key="1">
    <source>
        <dbReference type="EMBL" id="MBB5535053.1"/>
    </source>
</evidence>
<organism evidence="1 2">
    <name type="scientific">Rhizobium giardinii</name>
    <dbReference type="NCBI Taxonomy" id="56731"/>
    <lineage>
        <taxon>Bacteria</taxon>
        <taxon>Pseudomonadati</taxon>
        <taxon>Pseudomonadota</taxon>
        <taxon>Alphaproteobacteria</taxon>
        <taxon>Hyphomicrobiales</taxon>
        <taxon>Rhizobiaceae</taxon>
        <taxon>Rhizobium/Agrobacterium group</taxon>
        <taxon>Rhizobium</taxon>
    </lineage>
</organism>
<dbReference type="Proteomes" id="UP000585507">
    <property type="component" value="Unassembled WGS sequence"/>
</dbReference>
<dbReference type="EMBL" id="JACHBK010000003">
    <property type="protein sequence ID" value="MBB5535053.1"/>
    <property type="molecule type" value="Genomic_DNA"/>
</dbReference>
<keyword evidence="2" id="KW-1185">Reference proteome</keyword>
<name>A0A7W8X900_9HYPH</name>
<accession>A0A7W8X900</accession>
<dbReference type="AlphaFoldDB" id="A0A7W8X900"/>
<proteinExistence type="predicted"/>
<sequence length="63" mass="7087">MLLYEIMDEDAIAMMRRVLSDECVRRSIQPDSPTGEELALIILNAFGSGMTEELVTMLVRVRG</sequence>
<gene>
    <name evidence="1" type="ORF">GGD55_001736</name>
</gene>
<comment type="caution">
    <text evidence="1">The sequence shown here is derived from an EMBL/GenBank/DDBJ whole genome shotgun (WGS) entry which is preliminary data.</text>
</comment>